<dbReference type="Pfam" id="PF13597">
    <property type="entry name" value="NRDD"/>
    <property type="match status" value="1"/>
</dbReference>
<reference evidence="1" key="1">
    <citation type="journal article" date="2019" name="Nat. Med.">
        <title>A library of human gut bacterial isolates paired with longitudinal multiomics data enables mechanistic microbiome research.</title>
        <authorList>
            <person name="Poyet M."/>
            <person name="Groussin M."/>
            <person name="Gibbons S.M."/>
            <person name="Avila-Pacheco J."/>
            <person name="Jiang X."/>
            <person name="Kearney S.M."/>
            <person name="Perrotta A.R."/>
            <person name="Berdy B."/>
            <person name="Zhao S."/>
            <person name="Lieberman T.D."/>
            <person name="Swanson P.K."/>
            <person name="Smith M."/>
            <person name="Roesemann S."/>
            <person name="Alexander J.E."/>
            <person name="Rich S.A."/>
            <person name="Livny J."/>
            <person name="Vlamakis H."/>
            <person name="Clish C."/>
            <person name="Bullock K."/>
            <person name="Deik A."/>
            <person name="Scott J."/>
            <person name="Pierce K.A."/>
            <person name="Xavier R.J."/>
            <person name="Alm E.J."/>
        </authorList>
    </citation>
    <scope>NUCLEOTIDE SEQUENCE [LARGE SCALE GENOMIC DNA]</scope>
    <source>
        <strain evidence="1">BIOML-A8</strain>
    </source>
</reference>
<dbReference type="InterPro" id="IPR012833">
    <property type="entry name" value="NrdD"/>
</dbReference>
<accession>A0A642PKC8</accession>
<feature type="non-terminal residue" evidence="1">
    <location>
        <position position="1"/>
    </location>
</feature>
<gene>
    <name evidence="1" type="ORF">F2Y44_23010</name>
</gene>
<sequence>CLECGHENSTPNLEECPKCGSKHIDKLQRITGYLVGTTDRWNNAKLAELNDRVVHN</sequence>
<dbReference type="SUPFAM" id="SSF51998">
    <property type="entry name" value="PFL-like glycyl radical enzymes"/>
    <property type="match status" value="1"/>
</dbReference>
<dbReference type="GO" id="GO:0004748">
    <property type="term" value="F:ribonucleoside-diphosphate reductase activity, thioredoxin disulfide as acceptor"/>
    <property type="evidence" value="ECO:0007669"/>
    <property type="project" value="TreeGrafter"/>
</dbReference>
<protein>
    <submittedName>
        <fullName evidence="1">Uncharacterized protein</fullName>
    </submittedName>
</protein>
<dbReference type="AlphaFoldDB" id="A0A642PKC8"/>
<organism evidence="1">
    <name type="scientific">Phocaeicola dorei</name>
    <dbReference type="NCBI Taxonomy" id="357276"/>
    <lineage>
        <taxon>Bacteria</taxon>
        <taxon>Pseudomonadati</taxon>
        <taxon>Bacteroidota</taxon>
        <taxon>Bacteroidia</taxon>
        <taxon>Bacteroidales</taxon>
        <taxon>Bacteroidaceae</taxon>
        <taxon>Phocaeicola</taxon>
    </lineage>
</organism>
<dbReference type="GO" id="GO:0006260">
    <property type="term" value="P:DNA replication"/>
    <property type="evidence" value="ECO:0007669"/>
    <property type="project" value="InterPro"/>
</dbReference>
<dbReference type="Gene3D" id="3.20.70.20">
    <property type="match status" value="1"/>
</dbReference>
<dbReference type="RefSeq" id="WP_149943139.1">
    <property type="nucleotide sequence ID" value="NZ_VVZE01000111.1"/>
</dbReference>
<name>A0A642PKC8_9BACT</name>
<proteinExistence type="predicted"/>
<dbReference type="EMBL" id="VVZE01000111">
    <property type="protein sequence ID" value="KAA5378245.1"/>
    <property type="molecule type" value="Genomic_DNA"/>
</dbReference>
<comment type="caution">
    <text evidence="1">The sequence shown here is derived from an EMBL/GenBank/DDBJ whole genome shotgun (WGS) entry which is preliminary data.</text>
</comment>
<dbReference type="PANTHER" id="PTHR21075:SF0">
    <property type="entry name" value="ANAEROBIC RIBONUCLEOSIDE-TRIPHOSPHATE REDUCTASE"/>
    <property type="match status" value="1"/>
</dbReference>
<dbReference type="GO" id="GO:0009265">
    <property type="term" value="P:2'-deoxyribonucleotide biosynthetic process"/>
    <property type="evidence" value="ECO:0007669"/>
    <property type="project" value="TreeGrafter"/>
</dbReference>
<dbReference type="GO" id="GO:0031250">
    <property type="term" value="C:anaerobic ribonucleoside-triphosphate reductase complex"/>
    <property type="evidence" value="ECO:0007669"/>
    <property type="project" value="TreeGrafter"/>
</dbReference>
<dbReference type="GO" id="GO:0008998">
    <property type="term" value="F:ribonucleoside-triphosphate reductase (thioredoxin) activity"/>
    <property type="evidence" value="ECO:0007669"/>
    <property type="project" value="InterPro"/>
</dbReference>
<evidence type="ECO:0000313" key="1">
    <source>
        <dbReference type="EMBL" id="KAA5378245.1"/>
    </source>
</evidence>
<dbReference type="PANTHER" id="PTHR21075">
    <property type="entry name" value="ANAEROBIC RIBONUCLEOSIDE-TRIPHOSPHATE REDUCTASE"/>
    <property type="match status" value="1"/>
</dbReference>